<accession>A0A848FC28</accession>
<dbReference type="InterPro" id="IPR036291">
    <property type="entry name" value="NAD(P)-bd_dom_sf"/>
</dbReference>
<dbReference type="EMBL" id="JABBFW010000008">
    <property type="protein sequence ID" value="NML15979.1"/>
    <property type="molecule type" value="Genomic_DNA"/>
</dbReference>
<dbReference type="Pfam" id="PF01370">
    <property type="entry name" value="Epimerase"/>
    <property type="match status" value="1"/>
</dbReference>
<feature type="chain" id="PRO_5032436034" evidence="2">
    <location>
        <begin position="28"/>
        <end position="343"/>
    </location>
</feature>
<organism evidence="4 5">
    <name type="scientific">Azohydromonas caseinilytica</name>
    <dbReference type="NCBI Taxonomy" id="2728836"/>
    <lineage>
        <taxon>Bacteria</taxon>
        <taxon>Pseudomonadati</taxon>
        <taxon>Pseudomonadota</taxon>
        <taxon>Betaproteobacteria</taxon>
        <taxon>Burkholderiales</taxon>
        <taxon>Sphaerotilaceae</taxon>
        <taxon>Azohydromonas</taxon>
    </lineage>
</organism>
<keyword evidence="2" id="KW-0732">Signal</keyword>
<feature type="compositionally biased region" description="Low complexity" evidence="1">
    <location>
        <begin position="326"/>
        <end position="343"/>
    </location>
</feature>
<feature type="region of interest" description="Disordered" evidence="1">
    <location>
        <begin position="322"/>
        <end position="343"/>
    </location>
</feature>
<gene>
    <name evidence="4" type="ORF">HHL10_13445</name>
</gene>
<feature type="domain" description="NAD-dependent epimerase/dehydratase" evidence="3">
    <location>
        <begin position="9"/>
        <end position="215"/>
    </location>
</feature>
<dbReference type="AlphaFoldDB" id="A0A848FC28"/>
<dbReference type="SUPFAM" id="SSF51735">
    <property type="entry name" value="NAD(P)-binding Rossmann-fold domains"/>
    <property type="match status" value="1"/>
</dbReference>
<feature type="signal peptide" evidence="2">
    <location>
        <begin position="1"/>
        <end position="27"/>
    </location>
</feature>
<protein>
    <submittedName>
        <fullName evidence="4">NAD-dependent epimerase/dehydratase family protein</fullName>
    </submittedName>
</protein>
<dbReference type="Gene3D" id="3.40.50.720">
    <property type="entry name" value="NAD(P)-binding Rossmann-like Domain"/>
    <property type="match status" value="1"/>
</dbReference>
<dbReference type="Proteomes" id="UP000574067">
    <property type="component" value="Unassembled WGS sequence"/>
</dbReference>
<proteinExistence type="predicted"/>
<name>A0A848FC28_9BURK</name>
<sequence>MSTPAPSTALILGANGRLGLAAAQAFAAAGWQVLAQVRREAAPGMPASARVLRTPVTDTAALAAQAAGARVVLHALNPTQYGRWERDALPLLRAGLDLAQALDARLMLPGNVYNYGTALSLSTPEDAPQQPHTVHGRIRVAMEAEIERRCRAGQLRATVLTAGDFFGAGHGTWFDQAILKSMAQGKLVYPGPLDVPHAWAYLPDLARSFVQLAARDDLPAFARYHHAGHTLTGTQLLDGIERAAAQLGLRPAQGFRRGGVPWGLIRVLGLVAPTLRALASMSYLWRLPHGLDDTRLRALPGHLPGTPLDLALEDTLRGLAGSAVRPSPSSCQPAAPAGAATRT</sequence>
<evidence type="ECO:0000256" key="2">
    <source>
        <dbReference type="SAM" id="SignalP"/>
    </source>
</evidence>
<reference evidence="4 5" key="1">
    <citation type="submission" date="2020-04" db="EMBL/GenBank/DDBJ databases">
        <title>Azohydromonas sp. isolated from soil.</title>
        <authorList>
            <person name="Dahal R.H."/>
        </authorList>
    </citation>
    <scope>NUCLEOTIDE SEQUENCE [LARGE SCALE GENOMIC DNA]</scope>
    <source>
        <strain evidence="4 5">G-1-1-14</strain>
    </source>
</reference>
<comment type="caution">
    <text evidence="4">The sequence shown here is derived from an EMBL/GenBank/DDBJ whole genome shotgun (WGS) entry which is preliminary data.</text>
</comment>
<keyword evidence="5" id="KW-1185">Reference proteome</keyword>
<evidence type="ECO:0000259" key="3">
    <source>
        <dbReference type="Pfam" id="PF01370"/>
    </source>
</evidence>
<dbReference type="InterPro" id="IPR001509">
    <property type="entry name" value="Epimerase_deHydtase"/>
</dbReference>
<evidence type="ECO:0000256" key="1">
    <source>
        <dbReference type="SAM" id="MobiDB-lite"/>
    </source>
</evidence>
<evidence type="ECO:0000313" key="4">
    <source>
        <dbReference type="EMBL" id="NML15979.1"/>
    </source>
</evidence>
<evidence type="ECO:0000313" key="5">
    <source>
        <dbReference type="Proteomes" id="UP000574067"/>
    </source>
</evidence>
<dbReference type="RefSeq" id="WP_169160884.1">
    <property type="nucleotide sequence ID" value="NZ_JABBFW010000008.1"/>
</dbReference>